<accession>A0ABQ2FAF5</accession>
<gene>
    <name evidence="7" type="ORF">GCM10011509_27510</name>
</gene>
<evidence type="ECO:0000256" key="5">
    <source>
        <dbReference type="SAM" id="Phobius"/>
    </source>
</evidence>
<feature type="transmembrane region" description="Helical" evidence="5">
    <location>
        <begin position="157"/>
        <end position="176"/>
    </location>
</feature>
<dbReference type="SUPFAM" id="SSF55874">
    <property type="entry name" value="ATPase domain of HSP90 chaperone/DNA topoisomerase II/histidine kinase"/>
    <property type="match status" value="1"/>
</dbReference>
<organism evidence="7 8">
    <name type="scientific">Ornithinimicrobium pekingense</name>
    <dbReference type="NCBI Taxonomy" id="384677"/>
    <lineage>
        <taxon>Bacteria</taxon>
        <taxon>Bacillati</taxon>
        <taxon>Actinomycetota</taxon>
        <taxon>Actinomycetes</taxon>
        <taxon>Micrococcales</taxon>
        <taxon>Ornithinimicrobiaceae</taxon>
        <taxon>Ornithinimicrobium</taxon>
    </lineage>
</organism>
<dbReference type="InterPro" id="IPR036890">
    <property type="entry name" value="HATPase_C_sf"/>
</dbReference>
<dbReference type="InterPro" id="IPR005467">
    <property type="entry name" value="His_kinase_dom"/>
</dbReference>
<feature type="region of interest" description="Disordered" evidence="4">
    <location>
        <begin position="405"/>
        <end position="426"/>
    </location>
</feature>
<proteinExistence type="predicted"/>
<evidence type="ECO:0000256" key="3">
    <source>
        <dbReference type="ARBA" id="ARBA00023012"/>
    </source>
</evidence>
<dbReference type="Pfam" id="PF07730">
    <property type="entry name" value="HisKA_3"/>
    <property type="match status" value="1"/>
</dbReference>
<dbReference type="Gene3D" id="1.20.5.1930">
    <property type="match status" value="1"/>
</dbReference>
<feature type="transmembrane region" description="Helical" evidence="5">
    <location>
        <begin position="88"/>
        <end position="109"/>
    </location>
</feature>
<keyword evidence="5" id="KW-1133">Transmembrane helix</keyword>
<feature type="transmembrane region" description="Helical" evidence="5">
    <location>
        <begin position="115"/>
        <end position="145"/>
    </location>
</feature>
<evidence type="ECO:0000313" key="8">
    <source>
        <dbReference type="Proteomes" id="UP000662111"/>
    </source>
</evidence>
<comment type="caution">
    <text evidence="7">The sequence shown here is derived from an EMBL/GenBank/DDBJ whole genome shotgun (WGS) entry which is preliminary data.</text>
</comment>
<dbReference type="SMART" id="SM00387">
    <property type="entry name" value="HATPase_c"/>
    <property type="match status" value="1"/>
</dbReference>
<keyword evidence="5" id="KW-0812">Transmembrane</keyword>
<dbReference type="CDD" id="cd16917">
    <property type="entry name" value="HATPase_UhpB-NarQ-NarX-like"/>
    <property type="match status" value="1"/>
</dbReference>
<dbReference type="PANTHER" id="PTHR24421">
    <property type="entry name" value="NITRATE/NITRITE SENSOR PROTEIN NARX-RELATED"/>
    <property type="match status" value="1"/>
</dbReference>
<reference evidence="8" key="1">
    <citation type="journal article" date="2019" name="Int. J. Syst. Evol. Microbiol.">
        <title>The Global Catalogue of Microorganisms (GCM) 10K type strain sequencing project: providing services to taxonomists for standard genome sequencing and annotation.</title>
        <authorList>
            <consortium name="The Broad Institute Genomics Platform"/>
            <consortium name="The Broad Institute Genome Sequencing Center for Infectious Disease"/>
            <person name="Wu L."/>
            <person name="Ma J."/>
        </authorList>
    </citation>
    <scope>NUCLEOTIDE SEQUENCE [LARGE SCALE GENOMIC DNA]</scope>
    <source>
        <strain evidence="8">CGMCC 1.5362</strain>
    </source>
</reference>
<protein>
    <recommendedName>
        <fullName evidence="6">Histidine kinase domain-containing protein</fullName>
    </recommendedName>
</protein>
<evidence type="ECO:0000256" key="4">
    <source>
        <dbReference type="SAM" id="MobiDB-lite"/>
    </source>
</evidence>
<sequence>MTRTAVMLRRLVLLQHLLLAVLVVVGLARGLAAGAPAGPLVTGTGALVLWYAVGAWRAGLRAGTEWPPETVARPSGAARRPAGPAGRWLGAGGWWLLGLVALWLLTVAVSPELVWVAFSLWLLAGHLLPTVPAVALSAAVLAVVVGRAGHADGWTTAAVVGPAIGAVFALALSRGLHQVVQDSLERQRLVTSLVAAQEETETLQAQLVEAQRAAGAQGERTRLSRDIHDTLAQGFSSILLLARAGGATGDPAARLRLLGQIETSAADHLEEARRVVGALAPAPLESGLTDALRRLAAELQEQTGVRGEVRVEGDVAALPVPVEVALLRTAQSALANVRRHSGAGAVTVTLTEAGDSVRLDVVDDGVGFDLAAVRGRPLDAAGGGYGLRASRERLVELGGGLEVESAPGRGTAVSAHLPRSTSGAVR</sequence>
<dbReference type="Gene3D" id="3.30.565.10">
    <property type="entry name" value="Histidine kinase-like ATPase, C-terminal domain"/>
    <property type="match status" value="1"/>
</dbReference>
<evidence type="ECO:0000256" key="1">
    <source>
        <dbReference type="ARBA" id="ARBA00022679"/>
    </source>
</evidence>
<keyword evidence="1" id="KW-0808">Transferase</keyword>
<name>A0ABQ2FAF5_9MICO</name>
<dbReference type="Proteomes" id="UP000662111">
    <property type="component" value="Unassembled WGS sequence"/>
</dbReference>
<keyword evidence="5" id="KW-0472">Membrane</keyword>
<dbReference type="PROSITE" id="PS50109">
    <property type="entry name" value="HIS_KIN"/>
    <property type="match status" value="1"/>
</dbReference>
<keyword evidence="8" id="KW-1185">Reference proteome</keyword>
<evidence type="ECO:0000256" key="2">
    <source>
        <dbReference type="ARBA" id="ARBA00022777"/>
    </source>
</evidence>
<keyword evidence="2" id="KW-0418">Kinase</keyword>
<dbReference type="InterPro" id="IPR011712">
    <property type="entry name" value="Sig_transdc_His_kin_sub3_dim/P"/>
</dbReference>
<feature type="domain" description="Histidine kinase" evidence="6">
    <location>
        <begin position="326"/>
        <end position="421"/>
    </location>
</feature>
<dbReference type="InterPro" id="IPR050482">
    <property type="entry name" value="Sensor_HK_TwoCompSys"/>
</dbReference>
<dbReference type="RefSeq" id="WP_022922021.1">
    <property type="nucleotide sequence ID" value="NZ_BMLB01000006.1"/>
</dbReference>
<dbReference type="PANTHER" id="PTHR24421:SF62">
    <property type="entry name" value="SENSORY TRANSDUCTION HISTIDINE KINASE"/>
    <property type="match status" value="1"/>
</dbReference>
<dbReference type="EMBL" id="BMLB01000006">
    <property type="protein sequence ID" value="GGK77434.1"/>
    <property type="molecule type" value="Genomic_DNA"/>
</dbReference>
<dbReference type="Pfam" id="PF02518">
    <property type="entry name" value="HATPase_c"/>
    <property type="match status" value="1"/>
</dbReference>
<feature type="transmembrane region" description="Helical" evidence="5">
    <location>
        <begin position="40"/>
        <end position="60"/>
    </location>
</feature>
<keyword evidence="3" id="KW-0902">Two-component regulatory system</keyword>
<evidence type="ECO:0000313" key="7">
    <source>
        <dbReference type="EMBL" id="GGK77434.1"/>
    </source>
</evidence>
<dbReference type="InterPro" id="IPR003594">
    <property type="entry name" value="HATPase_dom"/>
</dbReference>
<evidence type="ECO:0000259" key="6">
    <source>
        <dbReference type="PROSITE" id="PS50109"/>
    </source>
</evidence>